<evidence type="ECO:0000313" key="2">
    <source>
        <dbReference type="EMBL" id="TDZ33040.1"/>
    </source>
</evidence>
<evidence type="ECO:0000313" key="3">
    <source>
        <dbReference type="Proteomes" id="UP000295083"/>
    </source>
</evidence>
<name>A0A4R8Q751_9PEZI</name>
<gene>
    <name evidence="2" type="ORF">C8035_v006162</name>
</gene>
<feature type="compositionally biased region" description="Basic residues" evidence="1">
    <location>
        <begin position="206"/>
        <end position="223"/>
    </location>
</feature>
<reference evidence="2 3" key="1">
    <citation type="submission" date="2018-11" db="EMBL/GenBank/DDBJ databases">
        <title>Genome sequence and assembly of Colletotrichum spinosum.</title>
        <authorList>
            <person name="Gan P."/>
            <person name="Shirasu K."/>
        </authorList>
    </citation>
    <scope>NUCLEOTIDE SEQUENCE [LARGE SCALE GENOMIC DNA]</scope>
    <source>
        <strain evidence="2 3">CBS 515.97</strain>
    </source>
</reference>
<dbReference type="Proteomes" id="UP000295083">
    <property type="component" value="Unassembled WGS sequence"/>
</dbReference>
<evidence type="ECO:0000256" key="1">
    <source>
        <dbReference type="SAM" id="MobiDB-lite"/>
    </source>
</evidence>
<proteinExistence type="predicted"/>
<sequence length="272" mass="30648">MSSFTLNNTSSVCMDIDLMDTRPDGPSDSSLYASPQLHQELQFAFQRMGIDTNTLHPDLLAALCRLSSSQLHNALTQEVIDSFSHLKISDPSSELQAALMEDYILKFSRLNVSSPPELETTTEFGLMDWQYDGHHEQEANTCSGVNPFAEYSKRLQEEIGSTAAASSKRRGCENVDSRRYRKSARVPVDGEPMDIETRPDFQQPRAHNKHHGRRGAKSCKPRGPHQQARVVSNGHKDNASPKNPFSQDQPRSQKRRNNKRRSKASANKPHYN</sequence>
<protein>
    <submittedName>
        <fullName evidence="2">Uncharacterized protein</fullName>
    </submittedName>
</protein>
<feature type="compositionally biased region" description="Polar residues" evidence="1">
    <location>
        <begin position="240"/>
        <end position="250"/>
    </location>
</feature>
<organism evidence="2 3">
    <name type="scientific">Colletotrichum spinosum</name>
    <dbReference type="NCBI Taxonomy" id="1347390"/>
    <lineage>
        <taxon>Eukaryota</taxon>
        <taxon>Fungi</taxon>
        <taxon>Dikarya</taxon>
        <taxon>Ascomycota</taxon>
        <taxon>Pezizomycotina</taxon>
        <taxon>Sordariomycetes</taxon>
        <taxon>Hypocreomycetidae</taxon>
        <taxon>Glomerellales</taxon>
        <taxon>Glomerellaceae</taxon>
        <taxon>Colletotrichum</taxon>
        <taxon>Colletotrichum orbiculare species complex</taxon>
    </lineage>
</organism>
<comment type="caution">
    <text evidence="2">The sequence shown here is derived from an EMBL/GenBank/DDBJ whole genome shotgun (WGS) entry which is preliminary data.</text>
</comment>
<keyword evidence="3" id="KW-1185">Reference proteome</keyword>
<feature type="region of interest" description="Disordered" evidence="1">
    <location>
        <begin position="160"/>
        <end position="272"/>
    </location>
</feature>
<feature type="compositionally biased region" description="Basic residues" evidence="1">
    <location>
        <begin position="252"/>
        <end position="263"/>
    </location>
</feature>
<accession>A0A4R8Q751</accession>
<dbReference type="EMBL" id="QAPG01000070">
    <property type="protein sequence ID" value="TDZ33040.1"/>
    <property type="molecule type" value="Genomic_DNA"/>
</dbReference>
<dbReference type="AlphaFoldDB" id="A0A4R8Q751"/>